<keyword evidence="2" id="KW-1185">Reference proteome</keyword>
<evidence type="ECO:0000313" key="1">
    <source>
        <dbReference type="EMBL" id="KAG0710900.1"/>
    </source>
</evidence>
<sequence length="155" mass="15868">MRIADVGWGTNPPTAGGFRRVVRGGAQTPLNVKELLVPLFFLPSNPIPEGKGSLLRDGQKWSGSTVPPAKGLPDPPLLFSLSGQIFGLAARFHPLSATRFPGPGGGERGGPTHCLASPGSSVEGSFTRALAALCGGGASGGGPLCSRRLPNYRPS</sequence>
<protein>
    <submittedName>
        <fullName evidence="1">Uncharacterized protein</fullName>
    </submittedName>
</protein>
<evidence type="ECO:0000313" key="2">
    <source>
        <dbReference type="Proteomes" id="UP000770661"/>
    </source>
</evidence>
<organism evidence="1 2">
    <name type="scientific">Chionoecetes opilio</name>
    <name type="common">Atlantic snow crab</name>
    <name type="synonym">Cancer opilio</name>
    <dbReference type="NCBI Taxonomy" id="41210"/>
    <lineage>
        <taxon>Eukaryota</taxon>
        <taxon>Metazoa</taxon>
        <taxon>Ecdysozoa</taxon>
        <taxon>Arthropoda</taxon>
        <taxon>Crustacea</taxon>
        <taxon>Multicrustacea</taxon>
        <taxon>Malacostraca</taxon>
        <taxon>Eumalacostraca</taxon>
        <taxon>Eucarida</taxon>
        <taxon>Decapoda</taxon>
        <taxon>Pleocyemata</taxon>
        <taxon>Brachyura</taxon>
        <taxon>Eubrachyura</taxon>
        <taxon>Majoidea</taxon>
        <taxon>Majidae</taxon>
        <taxon>Chionoecetes</taxon>
    </lineage>
</organism>
<dbReference type="AlphaFoldDB" id="A0A8J4XXD1"/>
<dbReference type="OrthoDB" id="7477527at2759"/>
<comment type="caution">
    <text evidence="1">The sequence shown here is derived from an EMBL/GenBank/DDBJ whole genome shotgun (WGS) entry which is preliminary data.</text>
</comment>
<reference evidence="1" key="1">
    <citation type="submission" date="2020-07" db="EMBL/GenBank/DDBJ databases">
        <title>The High-quality genome of the commercially important snow crab, Chionoecetes opilio.</title>
        <authorList>
            <person name="Jeong J.-H."/>
            <person name="Ryu S."/>
        </authorList>
    </citation>
    <scope>NUCLEOTIDE SEQUENCE</scope>
    <source>
        <strain evidence="1">MADBK_172401_WGS</strain>
        <tissue evidence="1">Digestive gland</tissue>
    </source>
</reference>
<dbReference type="Proteomes" id="UP000770661">
    <property type="component" value="Unassembled WGS sequence"/>
</dbReference>
<proteinExistence type="predicted"/>
<accession>A0A8J4XXD1</accession>
<name>A0A8J4XXD1_CHIOP</name>
<dbReference type="EMBL" id="JACEEZ010023783">
    <property type="protein sequence ID" value="KAG0710900.1"/>
    <property type="molecule type" value="Genomic_DNA"/>
</dbReference>
<gene>
    <name evidence="1" type="ORF">GWK47_002415</name>
</gene>